<dbReference type="AlphaFoldDB" id="A0ABD8AT93"/>
<dbReference type="GeneID" id="93473900"/>
<accession>A0ABD8AT93</accession>
<evidence type="ECO:0000313" key="2">
    <source>
        <dbReference type="Proteomes" id="UP001364764"/>
    </source>
</evidence>
<protein>
    <submittedName>
        <fullName evidence="1">Uncharacterized protein</fullName>
    </submittedName>
</protein>
<dbReference type="Proteomes" id="UP001364764">
    <property type="component" value="Chromosome"/>
</dbReference>
<organism evidence="1 2">
    <name type="scientific">Paenibacillus amylolyticus</name>
    <dbReference type="NCBI Taxonomy" id="1451"/>
    <lineage>
        <taxon>Bacteria</taxon>
        <taxon>Bacillati</taxon>
        <taxon>Bacillota</taxon>
        <taxon>Bacilli</taxon>
        <taxon>Bacillales</taxon>
        <taxon>Paenibacillaceae</taxon>
        <taxon>Paenibacillus</taxon>
    </lineage>
</organism>
<name>A0ABD8AT93_PAEAM</name>
<sequence length="51" mass="5566">MVLCHVVDWILKLVRGKMLVVKWANRMAVSLAFEVAVDSAEGVGGYTDACL</sequence>
<dbReference type="RefSeq" id="WP_155985029.1">
    <property type="nucleotide sequence ID" value="NZ_BIMJ01000045.1"/>
</dbReference>
<reference evidence="1 2" key="1">
    <citation type="submission" date="2024-02" db="EMBL/GenBank/DDBJ databases">
        <title>Complete sequences of two Paenibacillus sp. strains and one Lysinibacillus strain isolated from the environment on STAA medium highlight biotechnological potential.</title>
        <authorList>
            <person name="Attere S.A."/>
            <person name="Piche L.C."/>
            <person name="Intertaglia L."/>
            <person name="Lami R."/>
            <person name="Charette S.J."/>
            <person name="Vincent A.T."/>
        </authorList>
    </citation>
    <scope>NUCLEOTIDE SEQUENCE [LARGE SCALE GENOMIC DNA]</scope>
    <source>
        <strain evidence="1 2">Y5S-7</strain>
    </source>
</reference>
<gene>
    <name evidence="1" type="ORF">V6668_00505</name>
</gene>
<evidence type="ECO:0000313" key="1">
    <source>
        <dbReference type="EMBL" id="WWP20756.1"/>
    </source>
</evidence>
<dbReference type="EMBL" id="CP145892">
    <property type="protein sequence ID" value="WWP20756.1"/>
    <property type="molecule type" value="Genomic_DNA"/>
</dbReference>
<proteinExistence type="predicted"/>